<evidence type="ECO:0000313" key="1">
    <source>
        <dbReference type="EMBL" id="PIR85990.1"/>
    </source>
</evidence>
<dbReference type="Proteomes" id="UP000229612">
    <property type="component" value="Unassembled WGS sequence"/>
</dbReference>
<organism evidence="1 2">
    <name type="scientific">Candidatus Kaiserbacteria bacterium CG10_big_fil_rev_8_21_14_0_10_44_10</name>
    <dbReference type="NCBI Taxonomy" id="1974606"/>
    <lineage>
        <taxon>Bacteria</taxon>
        <taxon>Candidatus Kaiseribacteriota</taxon>
    </lineage>
</organism>
<name>A0A2H0UHZ1_9BACT</name>
<proteinExistence type="predicted"/>
<gene>
    <name evidence="1" type="ORF">COU14_01450</name>
</gene>
<sequence>MISNLRVGFLLRCFQQLSIPNIATRQCHWRDSRQTRGQFIPVLSSWIPLFPGAQTISSSFAKLREDDGMLPI</sequence>
<protein>
    <submittedName>
        <fullName evidence="1">Uncharacterized protein</fullName>
    </submittedName>
</protein>
<reference evidence="2" key="1">
    <citation type="submission" date="2017-09" db="EMBL/GenBank/DDBJ databases">
        <title>Depth-based differentiation of microbial function through sediment-hosted aquifers and enrichment of novel symbionts in the deep terrestrial subsurface.</title>
        <authorList>
            <person name="Probst A.J."/>
            <person name="Ladd B."/>
            <person name="Jarett J.K."/>
            <person name="Geller-Mcgrath D.E."/>
            <person name="Sieber C.M.K."/>
            <person name="Emerson J.B."/>
            <person name="Anantharaman K."/>
            <person name="Thomas B.C."/>
            <person name="Malmstrom R."/>
            <person name="Stieglmeier M."/>
            <person name="Klingl A."/>
            <person name="Woyke T."/>
            <person name="Ryan C.M."/>
            <person name="Banfield J.F."/>
        </authorList>
    </citation>
    <scope>NUCLEOTIDE SEQUENCE [LARGE SCALE GENOMIC DNA]</scope>
</reference>
<accession>A0A2H0UHZ1</accession>
<comment type="caution">
    <text evidence="1">The sequence shown here is derived from an EMBL/GenBank/DDBJ whole genome shotgun (WGS) entry which is preliminary data.</text>
</comment>
<evidence type="ECO:0000313" key="2">
    <source>
        <dbReference type="Proteomes" id="UP000229612"/>
    </source>
</evidence>
<dbReference type="AlphaFoldDB" id="A0A2H0UHZ1"/>
<dbReference type="EMBL" id="PFBG01000015">
    <property type="protein sequence ID" value="PIR85990.1"/>
    <property type="molecule type" value="Genomic_DNA"/>
</dbReference>